<comment type="caution">
    <text evidence="12">Lacks conserved residue(s) required for the propagation of feature annotation.</text>
</comment>
<keyword evidence="3 12" id="KW-0554">One-carbon metabolism</keyword>
<keyword evidence="9 12" id="KW-0368">Histidine biosynthesis</keyword>
<dbReference type="HAMAP" id="MF_01576">
    <property type="entry name" value="THF_DHG_CYH"/>
    <property type="match status" value="1"/>
</dbReference>
<evidence type="ECO:0000256" key="3">
    <source>
        <dbReference type="ARBA" id="ARBA00022563"/>
    </source>
</evidence>
<dbReference type="Pfam" id="PF02882">
    <property type="entry name" value="THF_DHG_CYH_C"/>
    <property type="match status" value="1"/>
</dbReference>
<dbReference type="Gene3D" id="3.40.50.720">
    <property type="entry name" value="NAD(P)-binding Rossmann-like Domain"/>
    <property type="match status" value="1"/>
</dbReference>
<dbReference type="InterPro" id="IPR046346">
    <property type="entry name" value="Aminoacid_DH-like_N_sf"/>
</dbReference>
<keyword evidence="16" id="KW-1185">Reference proteome</keyword>
<evidence type="ECO:0000259" key="14">
    <source>
        <dbReference type="Pfam" id="PF02882"/>
    </source>
</evidence>
<dbReference type="EMBL" id="VUNR01000002">
    <property type="protein sequence ID" value="MSU07587.1"/>
    <property type="molecule type" value="Genomic_DNA"/>
</dbReference>
<dbReference type="CDD" id="cd01080">
    <property type="entry name" value="NAD_bind_m-THF_DH_Cyclohyd"/>
    <property type="match status" value="1"/>
</dbReference>
<feature type="binding site" evidence="12">
    <location>
        <begin position="168"/>
        <end position="170"/>
    </location>
    <ligand>
        <name>NADP(+)</name>
        <dbReference type="ChEBI" id="CHEBI:58349"/>
    </ligand>
</feature>
<evidence type="ECO:0000256" key="12">
    <source>
        <dbReference type="HAMAP-Rule" id="MF_01576"/>
    </source>
</evidence>
<comment type="function">
    <text evidence="12">Catalyzes the oxidation of 5,10-methylenetetrahydrofolate to 5,10-methenyltetrahydrofolate and then the hydrolysis of 5,10-methenyltetrahydrofolate to 10-formyltetrahydrofolate.</text>
</comment>
<evidence type="ECO:0000256" key="10">
    <source>
        <dbReference type="ARBA" id="ARBA00023167"/>
    </source>
</evidence>
<evidence type="ECO:0000313" key="15">
    <source>
        <dbReference type="EMBL" id="MSU07587.1"/>
    </source>
</evidence>
<dbReference type="InterPro" id="IPR036291">
    <property type="entry name" value="NAD(P)-bd_dom_sf"/>
</dbReference>
<dbReference type="EC" id="3.5.4.9" evidence="12"/>
<protein>
    <recommendedName>
        <fullName evidence="12">Bifunctional protein FolD</fullName>
    </recommendedName>
    <domain>
        <recommendedName>
            <fullName evidence="12">Methylenetetrahydrofolate dehydrogenase</fullName>
            <ecNumber evidence="12">1.5.1.5</ecNumber>
        </recommendedName>
    </domain>
    <domain>
        <recommendedName>
            <fullName evidence="12">Methenyltetrahydrofolate cyclohydrolase</fullName>
            <ecNumber evidence="12">3.5.4.9</ecNumber>
        </recommendedName>
    </domain>
</protein>
<keyword evidence="10 12" id="KW-0486">Methionine biosynthesis</keyword>
<keyword evidence="11 12" id="KW-0511">Multifunctional enzyme</keyword>
<reference evidence="15 16" key="1">
    <citation type="submission" date="2019-08" db="EMBL/GenBank/DDBJ databases">
        <title>In-depth cultivation of the pig gut microbiome towards novel bacterial diversity and tailored functional studies.</title>
        <authorList>
            <person name="Wylensek D."/>
            <person name="Hitch T.C.A."/>
            <person name="Clavel T."/>
        </authorList>
    </citation>
    <scope>NUCLEOTIDE SEQUENCE [LARGE SCALE GENOMIC DNA]</scope>
    <source>
        <strain evidence="15 16">WCA-693-APC-5D-A</strain>
    </source>
</reference>
<comment type="pathway">
    <text evidence="1 12">One-carbon metabolism; tetrahydrofolate interconversion.</text>
</comment>
<comment type="similarity">
    <text evidence="12">Belongs to the tetrahydrofolate dehydrogenase/cyclohydrolase family.</text>
</comment>
<dbReference type="FunFam" id="3.40.50.10860:FF:000005">
    <property type="entry name" value="C-1-tetrahydrofolate synthase, cytoplasmic, putative"/>
    <property type="match status" value="1"/>
</dbReference>
<dbReference type="GO" id="GO:0005829">
    <property type="term" value="C:cytosol"/>
    <property type="evidence" value="ECO:0007669"/>
    <property type="project" value="TreeGrafter"/>
</dbReference>
<evidence type="ECO:0000256" key="5">
    <source>
        <dbReference type="ARBA" id="ARBA00022755"/>
    </source>
</evidence>
<feature type="domain" description="Tetrahydrofolate dehydrogenase/cyclohydrolase catalytic" evidence="13">
    <location>
        <begin position="6"/>
        <end position="123"/>
    </location>
</feature>
<dbReference type="SUPFAM" id="SSF51735">
    <property type="entry name" value="NAD(P)-binding Rossmann-fold domains"/>
    <property type="match status" value="1"/>
</dbReference>
<evidence type="ECO:0000256" key="4">
    <source>
        <dbReference type="ARBA" id="ARBA00022605"/>
    </source>
</evidence>
<evidence type="ECO:0000256" key="8">
    <source>
        <dbReference type="ARBA" id="ARBA00023002"/>
    </source>
</evidence>
<dbReference type="PANTHER" id="PTHR48099">
    <property type="entry name" value="C-1-TETRAHYDROFOLATE SYNTHASE, CYTOPLASMIC-RELATED"/>
    <property type="match status" value="1"/>
</dbReference>
<dbReference type="InterPro" id="IPR020631">
    <property type="entry name" value="THF_DH/CycHdrlase_NAD-bd_dom"/>
</dbReference>
<evidence type="ECO:0000256" key="11">
    <source>
        <dbReference type="ARBA" id="ARBA00023268"/>
    </source>
</evidence>
<dbReference type="SUPFAM" id="SSF53223">
    <property type="entry name" value="Aminoacid dehydrogenase-like, N-terminal domain"/>
    <property type="match status" value="1"/>
</dbReference>
<dbReference type="PRINTS" id="PR00085">
    <property type="entry name" value="THFDHDRGNASE"/>
</dbReference>
<dbReference type="NCBIfam" id="NF010785">
    <property type="entry name" value="PRK14188.1"/>
    <property type="match status" value="1"/>
</dbReference>
<dbReference type="NCBIfam" id="NF010783">
    <property type="entry name" value="PRK14186.1"/>
    <property type="match status" value="1"/>
</dbReference>
<dbReference type="InterPro" id="IPR020630">
    <property type="entry name" value="THF_DH/CycHdrlase_cat_dom"/>
</dbReference>
<dbReference type="Pfam" id="PF00763">
    <property type="entry name" value="THF_DHG_CYH"/>
    <property type="match status" value="1"/>
</dbReference>
<sequence length="287" mass="30823">MTARLLEGKVFAAKLREEAGQKAAELKEKYGITPGLAVIIVGENPASQVYVRNKHKACTELGFYSEGVEMPETTTREELLAEIDRLNKDEKIHGILVQLPLPKALQPYESEVLEAIDPLKDVDGFHPVNVGRLVTGQKALVPCTPHGCLRMLELADIPIEGANAVVIGRSNIVGKPMLHLLLGKNATVTICHSRTKNLAEVTRQADILVAAVGRPNFVTADMVKPGAAVIDVGINRIAPKKLVGDVDFESVKEVAGAITPVPGGVGLLTIAMLMQNTVEAARLQLEK</sequence>
<keyword evidence="4 12" id="KW-0028">Amino-acid biosynthesis</keyword>
<dbReference type="GO" id="GO:0004477">
    <property type="term" value="F:methenyltetrahydrofolate cyclohydrolase activity"/>
    <property type="evidence" value="ECO:0007669"/>
    <property type="project" value="UniProtKB-UniRule"/>
</dbReference>
<dbReference type="PANTHER" id="PTHR48099:SF5">
    <property type="entry name" value="C-1-TETRAHYDROFOLATE SYNTHASE, CYTOPLASMIC"/>
    <property type="match status" value="1"/>
</dbReference>
<dbReference type="Gene3D" id="3.40.50.10860">
    <property type="entry name" value="Leucine Dehydrogenase, chain A, domain 1"/>
    <property type="match status" value="1"/>
</dbReference>
<comment type="catalytic activity">
    <reaction evidence="12">
        <text>(6R)-5,10-methylene-5,6,7,8-tetrahydrofolate + NADP(+) = (6R)-5,10-methenyltetrahydrofolate + NADPH</text>
        <dbReference type="Rhea" id="RHEA:22812"/>
        <dbReference type="ChEBI" id="CHEBI:15636"/>
        <dbReference type="ChEBI" id="CHEBI:57455"/>
        <dbReference type="ChEBI" id="CHEBI:57783"/>
        <dbReference type="ChEBI" id="CHEBI:58349"/>
        <dbReference type="EC" id="1.5.1.5"/>
    </reaction>
</comment>
<keyword evidence="5 12" id="KW-0658">Purine biosynthesis</keyword>
<dbReference type="FunFam" id="3.40.50.720:FF:000094">
    <property type="entry name" value="Bifunctional protein FolD"/>
    <property type="match status" value="1"/>
</dbReference>
<evidence type="ECO:0000256" key="1">
    <source>
        <dbReference type="ARBA" id="ARBA00004777"/>
    </source>
</evidence>
<dbReference type="UniPathway" id="UPA00193"/>
<dbReference type="NCBIfam" id="NF010786">
    <property type="entry name" value="PRK14189.1"/>
    <property type="match status" value="1"/>
</dbReference>
<keyword evidence="8 12" id="KW-0560">Oxidoreductase</keyword>
<comment type="subunit">
    <text evidence="2 12">Homodimer.</text>
</comment>
<evidence type="ECO:0000313" key="16">
    <source>
        <dbReference type="Proteomes" id="UP000433181"/>
    </source>
</evidence>
<keyword evidence="7 12" id="KW-0521">NADP</keyword>
<dbReference type="GO" id="GO:0009086">
    <property type="term" value="P:methionine biosynthetic process"/>
    <property type="evidence" value="ECO:0007669"/>
    <property type="project" value="UniProtKB-KW"/>
</dbReference>
<gene>
    <name evidence="12 15" type="primary">folD</name>
    <name evidence="15" type="ORF">FYJ84_01055</name>
</gene>
<comment type="catalytic activity">
    <reaction evidence="12">
        <text>(6R)-5,10-methenyltetrahydrofolate + H2O = (6R)-10-formyltetrahydrofolate + H(+)</text>
        <dbReference type="Rhea" id="RHEA:23700"/>
        <dbReference type="ChEBI" id="CHEBI:15377"/>
        <dbReference type="ChEBI" id="CHEBI:15378"/>
        <dbReference type="ChEBI" id="CHEBI:57455"/>
        <dbReference type="ChEBI" id="CHEBI:195366"/>
        <dbReference type="EC" id="3.5.4.9"/>
    </reaction>
</comment>
<dbReference type="EC" id="1.5.1.5" evidence="12"/>
<dbReference type="RefSeq" id="WP_154405280.1">
    <property type="nucleotide sequence ID" value="NZ_JBGVIR010000097.1"/>
</dbReference>
<organism evidence="15 16">
    <name type="scientific">Anaerovibrio slackiae</name>
    <dbReference type="NCBI Taxonomy" id="2652309"/>
    <lineage>
        <taxon>Bacteria</taxon>
        <taxon>Bacillati</taxon>
        <taxon>Bacillota</taxon>
        <taxon>Negativicutes</taxon>
        <taxon>Selenomonadales</taxon>
        <taxon>Selenomonadaceae</taxon>
        <taxon>Anaerovibrio</taxon>
    </lineage>
</organism>
<feature type="binding site" evidence="12">
    <location>
        <position position="234"/>
    </location>
    <ligand>
        <name>NADP(+)</name>
        <dbReference type="ChEBI" id="CHEBI:58349"/>
    </ligand>
</feature>
<name>A0A6I2UA07_9FIRM</name>
<evidence type="ECO:0000259" key="13">
    <source>
        <dbReference type="Pfam" id="PF00763"/>
    </source>
</evidence>
<evidence type="ECO:0000256" key="9">
    <source>
        <dbReference type="ARBA" id="ARBA00023102"/>
    </source>
</evidence>
<dbReference type="InterPro" id="IPR000672">
    <property type="entry name" value="THF_DH/CycHdrlase"/>
</dbReference>
<dbReference type="GO" id="GO:0000105">
    <property type="term" value="P:L-histidine biosynthetic process"/>
    <property type="evidence" value="ECO:0007669"/>
    <property type="project" value="UniProtKB-KW"/>
</dbReference>
<dbReference type="NCBIfam" id="NF008058">
    <property type="entry name" value="PRK10792.1"/>
    <property type="match status" value="1"/>
</dbReference>
<evidence type="ECO:0000256" key="6">
    <source>
        <dbReference type="ARBA" id="ARBA00022801"/>
    </source>
</evidence>
<feature type="domain" description="Tetrahydrofolate dehydrogenase/cyclohydrolase NAD(P)-binding" evidence="14">
    <location>
        <begin position="142"/>
        <end position="283"/>
    </location>
</feature>
<dbReference type="GeneID" id="96777495"/>
<dbReference type="GO" id="GO:0006164">
    <property type="term" value="P:purine nucleotide biosynthetic process"/>
    <property type="evidence" value="ECO:0007669"/>
    <property type="project" value="UniProtKB-KW"/>
</dbReference>
<dbReference type="GO" id="GO:0004488">
    <property type="term" value="F:methylenetetrahydrofolate dehydrogenase (NADP+) activity"/>
    <property type="evidence" value="ECO:0007669"/>
    <property type="project" value="UniProtKB-UniRule"/>
</dbReference>
<dbReference type="AlphaFoldDB" id="A0A6I2UA07"/>
<proteinExistence type="inferred from homology"/>
<comment type="caution">
    <text evidence="15">The sequence shown here is derived from an EMBL/GenBank/DDBJ whole genome shotgun (WGS) entry which is preliminary data.</text>
</comment>
<evidence type="ECO:0000256" key="7">
    <source>
        <dbReference type="ARBA" id="ARBA00022857"/>
    </source>
</evidence>
<keyword evidence="6 12" id="KW-0378">Hydrolase</keyword>
<dbReference type="GO" id="GO:0035999">
    <property type="term" value="P:tetrahydrofolate interconversion"/>
    <property type="evidence" value="ECO:0007669"/>
    <property type="project" value="UniProtKB-UniRule"/>
</dbReference>
<accession>A0A6I2UA07</accession>
<evidence type="ECO:0000256" key="2">
    <source>
        <dbReference type="ARBA" id="ARBA00011738"/>
    </source>
</evidence>
<dbReference type="Proteomes" id="UP000433181">
    <property type="component" value="Unassembled WGS sequence"/>
</dbReference>